<keyword evidence="3" id="KW-1185">Reference proteome</keyword>
<dbReference type="RefSeq" id="WP_376850677.1">
    <property type="nucleotide sequence ID" value="NZ_JBHSMF010000009.1"/>
</dbReference>
<comment type="caution">
    <text evidence="2">The sequence shown here is derived from an EMBL/GenBank/DDBJ whole genome shotgun (WGS) entry which is preliminary data.</text>
</comment>
<name>A0ABW0NHL6_9BURK</name>
<evidence type="ECO:0000256" key="1">
    <source>
        <dbReference type="SAM" id="Phobius"/>
    </source>
</evidence>
<feature type="transmembrane region" description="Helical" evidence="1">
    <location>
        <begin position="162"/>
        <end position="183"/>
    </location>
</feature>
<keyword evidence="1" id="KW-0812">Transmembrane</keyword>
<keyword evidence="1" id="KW-1133">Transmembrane helix</keyword>
<keyword evidence="1" id="KW-0472">Membrane</keyword>
<sequence>MEIAAFPGERRFLAGVLVCAAAAAAAVALISGTLIWLAGFGAGLALVSYALALLRRCGVASNWNERRGRILSASVESVFVPDEATDTEYRPQVRYEYEGDAGARTGSLFSVSSSLFRARTSGEIESLLLSYRPATNVTVKVCPTCSDWAVLRTDMLPRRRSHVLAALVGGLLVALVSAAAAILHAL</sequence>
<evidence type="ECO:0000313" key="3">
    <source>
        <dbReference type="Proteomes" id="UP001596037"/>
    </source>
</evidence>
<dbReference type="EMBL" id="JBHSMF010000009">
    <property type="protein sequence ID" value="MFC5498587.1"/>
    <property type="molecule type" value="Genomic_DNA"/>
</dbReference>
<feature type="transmembrane region" description="Helical" evidence="1">
    <location>
        <begin position="36"/>
        <end position="54"/>
    </location>
</feature>
<feature type="transmembrane region" description="Helical" evidence="1">
    <location>
        <begin position="12"/>
        <end position="30"/>
    </location>
</feature>
<dbReference type="Proteomes" id="UP001596037">
    <property type="component" value="Unassembled WGS sequence"/>
</dbReference>
<accession>A0ABW0NHL6</accession>
<evidence type="ECO:0000313" key="2">
    <source>
        <dbReference type="EMBL" id="MFC5498587.1"/>
    </source>
</evidence>
<protein>
    <submittedName>
        <fullName evidence="2">DUF3592 domain-containing protein</fullName>
    </submittedName>
</protein>
<gene>
    <name evidence="2" type="ORF">ACFPOE_13655</name>
</gene>
<reference evidence="3" key="1">
    <citation type="journal article" date="2019" name="Int. J. Syst. Evol. Microbiol.">
        <title>The Global Catalogue of Microorganisms (GCM) 10K type strain sequencing project: providing services to taxonomists for standard genome sequencing and annotation.</title>
        <authorList>
            <consortium name="The Broad Institute Genomics Platform"/>
            <consortium name="The Broad Institute Genome Sequencing Center for Infectious Disease"/>
            <person name="Wu L."/>
            <person name="Ma J."/>
        </authorList>
    </citation>
    <scope>NUCLEOTIDE SEQUENCE [LARGE SCALE GENOMIC DNA]</scope>
    <source>
        <strain evidence="3">CCUG 57401</strain>
    </source>
</reference>
<proteinExistence type="predicted"/>
<organism evidence="2 3">
    <name type="scientific">Caenimonas terrae</name>
    <dbReference type="NCBI Taxonomy" id="696074"/>
    <lineage>
        <taxon>Bacteria</taxon>
        <taxon>Pseudomonadati</taxon>
        <taxon>Pseudomonadota</taxon>
        <taxon>Betaproteobacteria</taxon>
        <taxon>Burkholderiales</taxon>
        <taxon>Comamonadaceae</taxon>
        <taxon>Caenimonas</taxon>
    </lineage>
</organism>